<keyword evidence="1" id="KW-0812">Transmembrane</keyword>
<accession>A0A914ZXU5</accession>
<keyword evidence="2" id="KW-1185">Reference proteome</keyword>
<dbReference type="Proteomes" id="UP000887569">
    <property type="component" value="Unplaced"/>
</dbReference>
<evidence type="ECO:0000313" key="3">
    <source>
        <dbReference type="WBParaSite" id="PgB18_g005_t01"/>
    </source>
</evidence>
<name>A0A914ZXU5_PARUN</name>
<reference evidence="3" key="1">
    <citation type="submission" date="2022-11" db="UniProtKB">
        <authorList>
            <consortium name="WormBaseParasite"/>
        </authorList>
    </citation>
    <scope>IDENTIFICATION</scope>
</reference>
<evidence type="ECO:0000256" key="1">
    <source>
        <dbReference type="SAM" id="Phobius"/>
    </source>
</evidence>
<keyword evidence="1" id="KW-1133">Transmembrane helix</keyword>
<feature type="transmembrane region" description="Helical" evidence="1">
    <location>
        <begin position="14"/>
        <end position="35"/>
    </location>
</feature>
<proteinExistence type="predicted"/>
<keyword evidence="1" id="KW-0472">Membrane</keyword>
<evidence type="ECO:0000313" key="2">
    <source>
        <dbReference type="Proteomes" id="UP000887569"/>
    </source>
</evidence>
<organism evidence="2 3">
    <name type="scientific">Parascaris univalens</name>
    <name type="common">Nematode worm</name>
    <dbReference type="NCBI Taxonomy" id="6257"/>
    <lineage>
        <taxon>Eukaryota</taxon>
        <taxon>Metazoa</taxon>
        <taxon>Ecdysozoa</taxon>
        <taxon>Nematoda</taxon>
        <taxon>Chromadorea</taxon>
        <taxon>Rhabditida</taxon>
        <taxon>Spirurina</taxon>
        <taxon>Ascaridomorpha</taxon>
        <taxon>Ascaridoidea</taxon>
        <taxon>Ascarididae</taxon>
        <taxon>Parascaris</taxon>
    </lineage>
</organism>
<dbReference type="WBParaSite" id="PgB18_g005_t01">
    <property type="protein sequence ID" value="PgB18_g005_t01"/>
    <property type="gene ID" value="PgB18_g005"/>
</dbReference>
<protein>
    <submittedName>
        <fullName evidence="3">Uncharacterized protein</fullName>
    </submittedName>
</protein>
<dbReference type="AlphaFoldDB" id="A0A914ZXU5"/>
<sequence>IAETEVGDTMRSPLSPYCLFALIILSSLCGTYSFIDDEFGTRQSIRELYHDDVKDLASLMKKIDPSWRYIGLGKRSERGEEFIKRLPANRYAMIGLGR</sequence>